<gene>
    <name evidence="8" type="ORF">PCL_11563</name>
    <name evidence="7" type="ORF">Purlil1_2815</name>
</gene>
<dbReference type="PANTHER" id="PTHR42973">
    <property type="entry name" value="BINDING OXIDOREDUCTASE, PUTATIVE (AFU_ORTHOLOGUE AFUA_1G17690)-RELATED"/>
    <property type="match status" value="1"/>
</dbReference>
<evidence type="ECO:0000313" key="10">
    <source>
        <dbReference type="Proteomes" id="UP001287286"/>
    </source>
</evidence>
<feature type="region of interest" description="Disordered" evidence="5">
    <location>
        <begin position="159"/>
        <end position="178"/>
    </location>
</feature>
<dbReference type="PROSITE" id="PS51387">
    <property type="entry name" value="FAD_PCMH"/>
    <property type="match status" value="1"/>
</dbReference>
<dbReference type="EMBL" id="LCWV01000007">
    <property type="protein sequence ID" value="PWI71469.1"/>
    <property type="molecule type" value="Genomic_DNA"/>
</dbReference>
<dbReference type="GO" id="GO:0016491">
    <property type="term" value="F:oxidoreductase activity"/>
    <property type="evidence" value="ECO:0007669"/>
    <property type="project" value="UniProtKB-KW"/>
</dbReference>
<dbReference type="InterPro" id="IPR006094">
    <property type="entry name" value="Oxid_FAD_bind_N"/>
</dbReference>
<dbReference type="AlphaFoldDB" id="A0A2U3EAD7"/>
<comment type="caution">
    <text evidence="8">The sequence shown here is derived from an EMBL/GenBank/DDBJ whole genome shotgun (WGS) entry which is preliminary data.</text>
</comment>
<organism evidence="8 9">
    <name type="scientific">Purpureocillium lilacinum</name>
    <name type="common">Paecilomyces lilacinus</name>
    <dbReference type="NCBI Taxonomy" id="33203"/>
    <lineage>
        <taxon>Eukaryota</taxon>
        <taxon>Fungi</taxon>
        <taxon>Dikarya</taxon>
        <taxon>Ascomycota</taxon>
        <taxon>Pezizomycotina</taxon>
        <taxon>Sordariomycetes</taxon>
        <taxon>Hypocreomycetidae</taxon>
        <taxon>Hypocreales</taxon>
        <taxon>Ophiocordycipitaceae</taxon>
        <taxon>Purpureocillium</taxon>
    </lineage>
</organism>
<feature type="domain" description="FAD-binding PCMH-type" evidence="6">
    <location>
        <begin position="265"/>
        <end position="436"/>
    </location>
</feature>
<name>A0A2U3EAD7_PURLI</name>
<dbReference type="InterPro" id="IPR016169">
    <property type="entry name" value="FAD-bd_PCMH_sub2"/>
</dbReference>
<dbReference type="InterPro" id="IPR016166">
    <property type="entry name" value="FAD-bd_PCMH"/>
</dbReference>
<evidence type="ECO:0000313" key="9">
    <source>
        <dbReference type="Proteomes" id="UP000245956"/>
    </source>
</evidence>
<dbReference type="Proteomes" id="UP000245956">
    <property type="component" value="Unassembled WGS sequence"/>
</dbReference>
<reference evidence="7 10" key="4">
    <citation type="journal article" date="2024" name="Microbiol. Resour. Announc.">
        <title>Genome annotations for the ascomycete fungi Trichoderma harzianum, Trichoderma aggressivum, and Purpureocillium lilacinum.</title>
        <authorList>
            <person name="Beijen E.P.W."/>
            <person name="Ohm R.A."/>
        </authorList>
    </citation>
    <scope>NUCLEOTIDE SEQUENCE [LARGE SCALE GENOMIC DNA]</scope>
    <source>
        <strain evidence="7 10">CBS 150709</strain>
    </source>
</reference>
<dbReference type="SUPFAM" id="SSF56176">
    <property type="entry name" value="FAD-binding/transporter-associated domain-like"/>
    <property type="match status" value="1"/>
</dbReference>
<evidence type="ECO:0000313" key="8">
    <source>
        <dbReference type="EMBL" id="PWI71469.1"/>
    </source>
</evidence>
<keyword evidence="3" id="KW-0274">FAD</keyword>
<proteinExistence type="inferred from homology"/>
<protein>
    <submittedName>
        <fullName evidence="7">CAZyme family AA7</fullName>
    </submittedName>
    <submittedName>
        <fullName evidence="8">FAD binding domain protein</fullName>
    </submittedName>
</protein>
<dbReference type="Pfam" id="PF01565">
    <property type="entry name" value="FAD_binding_4"/>
    <property type="match status" value="1"/>
</dbReference>
<dbReference type="InterPro" id="IPR050416">
    <property type="entry name" value="FAD-linked_Oxidoreductase"/>
</dbReference>
<evidence type="ECO:0000313" key="7">
    <source>
        <dbReference type="EMBL" id="KAK4092890.1"/>
    </source>
</evidence>
<evidence type="ECO:0000256" key="4">
    <source>
        <dbReference type="ARBA" id="ARBA00023002"/>
    </source>
</evidence>
<dbReference type="PANTHER" id="PTHR42973:SF22">
    <property type="entry name" value="FAD-BINDING PCMH-TYPE DOMAIN-CONTAINING PROTEIN-RELATED"/>
    <property type="match status" value="1"/>
</dbReference>
<keyword evidence="2" id="KW-0285">Flavoprotein</keyword>
<comment type="similarity">
    <text evidence="1">Belongs to the oxygen-dependent FAD-linked oxidoreductase family.</text>
</comment>
<evidence type="ECO:0000256" key="2">
    <source>
        <dbReference type="ARBA" id="ARBA00022630"/>
    </source>
</evidence>
<dbReference type="InterPro" id="IPR036318">
    <property type="entry name" value="FAD-bd_PCMH-like_sf"/>
</dbReference>
<keyword evidence="4" id="KW-0560">Oxidoreductase</keyword>
<dbReference type="Proteomes" id="UP001287286">
    <property type="component" value="Unassembled WGS sequence"/>
</dbReference>
<evidence type="ECO:0000259" key="6">
    <source>
        <dbReference type="PROSITE" id="PS51387"/>
    </source>
</evidence>
<keyword evidence="10" id="KW-1185">Reference proteome</keyword>
<accession>A0A2U3EAD7</accession>
<sequence length="697" mass="73679">MQVGQVSSRASNSSSHGRIQQVRNSSFPYKGGRIAGSQRLQVSRSPRAAVGGGMAAAYTLHIAYRLGMGACREGSRLASLWLPVFHGQAAVRHLQSDLVQVPAEKAFLAAVRVQYEDPGPCFETTPADRTYRWASICASSCRARLSSAAPPITSVLSRRCHPRSHSDPISSQHNPLPSPGSVGSATFWNTSSHVASMVKFVASLLTAALIGRGTAFPAVEQPSAAAASGASCCKALTDALGFKVASKCSPGYTKSIQSYWAVQETQISPTCVLLATSADDVSKALKVLVPSSCRFAVRGGGHGPIPGIANIQDGVTIDLSALREITPNQDKSLVALGPGLNWASVYSKLDSLGVSVPGGRDGPVGVGGSTTGGGFGYFATKAGFTAENVASYQVVLANGTITTASSTENRALWMSLKGGSSNFGIVTRFTIRTFPLGKIWGGDAYYSVASLDAHIKALYEFTANPNYDVDAGYFLNYAYTASSGAILTNRVAYAKPVVNPPAFRGITSVPGQMQNTTKVLSLAEFSNQALSKTPAGYQQLTWSVTFNNNVAMLKDVWTAFNASIATVRGVQNVTWSLTLEPIVPAIALQTKAKGGNVLGLDNIPSEGLILCLLSATWVSSNDSPRMNAASDLLLSGIIQLAKRRGVYHRYVDMNHAIKSQDPIEGFGSENTAFLRKTAHQYDPNGVFQTLMPGGFKL</sequence>
<evidence type="ECO:0000256" key="3">
    <source>
        <dbReference type="ARBA" id="ARBA00022827"/>
    </source>
</evidence>
<evidence type="ECO:0000256" key="1">
    <source>
        <dbReference type="ARBA" id="ARBA00005466"/>
    </source>
</evidence>
<reference evidence="7" key="3">
    <citation type="submission" date="2023-11" db="EMBL/GenBank/DDBJ databases">
        <authorList>
            <person name="Beijen E."/>
            <person name="Ohm R.A."/>
        </authorList>
    </citation>
    <scope>NUCLEOTIDE SEQUENCE</scope>
    <source>
        <strain evidence="7">CBS 150709</strain>
    </source>
</reference>
<feature type="region of interest" description="Disordered" evidence="5">
    <location>
        <begin position="1"/>
        <end position="22"/>
    </location>
</feature>
<dbReference type="EMBL" id="JAWRVI010000007">
    <property type="protein sequence ID" value="KAK4092890.1"/>
    <property type="molecule type" value="Genomic_DNA"/>
</dbReference>
<feature type="compositionally biased region" description="Polar residues" evidence="5">
    <location>
        <begin position="167"/>
        <end position="178"/>
    </location>
</feature>
<reference evidence="8 9" key="2">
    <citation type="journal article" date="2016" name="Front. Microbiol.">
        <title>Genome and transcriptome sequences reveal the specific parasitism of the nematophagous Purpureocillium lilacinum 36-1.</title>
        <authorList>
            <person name="Xie J."/>
            <person name="Li S."/>
            <person name="Mo C."/>
            <person name="Xiao X."/>
            <person name="Peng D."/>
            <person name="Wang G."/>
            <person name="Xiao Y."/>
        </authorList>
    </citation>
    <scope>NUCLEOTIDE SEQUENCE [LARGE SCALE GENOMIC DNA]</scope>
    <source>
        <strain evidence="8 9">36-1</strain>
    </source>
</reference>
<reference evidence="8" key="1">
    <citation type="submission" date="2015-05" db="EMBL/GenBank/DDBJ databases">
        <authorList>
            <person name="Wang D.B."/>
            <person name="Wang M."/>
        </authorList>
    </citation>
    <scope>NUCLEOTIDE SEQUENCE</scope>
    <source>
        <strain evidence="8">36-1</strain>
    </source>
</reference>
<dbReference type="Gene3D" id="3.30.465.10">
    <property type="match status" value="1"/>
</dbReference>
<evidence type="ECO:0000256" key="5">
    <source>
        <dbReference type="SAM" id="MobiDB-lite"/>
    </source>
</evidence>
<dbReference type="GO" id="GO:0071949">
    <property type="term" value="F:FAD binding"/>
    <property type="evidence" value="ECO:0007669"/>
    <property type="project" value="InterPro"/>
</dbReference>